<dbReference type="EMBL" id="PNIQ01001068">
    <property type="protein sequence ID" value="PMP73569.1"/>
    <property type="molecule type" value="Genomic_DNA"/>
</dbReference>
<dbReference type="GO" id="GO:0071949">
    <property type="term" value="F:FAD binding"/>
    <property type="evidence" value="ECO:0007669"/>
    <property type="project" value="InterPro"/>
</dbReference>
<dbReference type="Proteomes" id="UP000243376">
    <property type="component" value="Unassembled WGS sequence"/>
</dbReference>
<dbReference type="InterPro" id="IPR016169">
    <property type="entry name" value="FAD-bd_PCMH_sub2"/>
</dbReference>
<evidence type="ECO:0000256" key="2">
    <source>
        <dbReference type="ARBA" id="ARBA00022827"/>
    </source>
</evidence>
<gene>
    <name evidence="4" type="ORF">C0184_15990</name>
</gene>
<name>A0A2J6WSM8_9CHLR</name>
<dbReference type="InterPro" id="IPR036318">
    <property type="entry name" value="FAD-bd_PCMH-like_sf"/>
</dbReference>
<evidence type="ECO:0000256" key="1">
    <source>
        <dbReference type="ARBA" id="ARBA00022630"/>
    </source>
</evidence>
<proteinExistence type="predicted"/>
<dbReference type="PROSITE" id="PS51387">
    <property type="entry name" value="FAD_PCMH"/>
    <property type="match status" value="1"/>
</dbReference>
<dbReference type="GO" id="GO:0003824">
    <property type="term" value="F:catalytic activity"/>
    <property type="evidence" value="ECO:0007669"/>
    <property type="project" value="InterPro"/>
</dbReference>
<feature type="domain" description="FAD-binding PCMH-type" evidence="3">
    <location>
        <begin position="1"/>
        <end position="63"/>
    </location>
</feature>
<dbReference type="PANTHER" id="PTHR11748:SF103">
    <property type="entry name" value="GLYCOLATE OXIDASE SUBUNIT GLCE"/>
    <property type="match status" value="1"/>
</dbReference>
<comment type="caution">
    <text evidence="4">The sequence shown here is derived from an EMBL/GenBank/DDBJ whole genome shotgun (WGS) entry which is preliminary data.</text>
</comment>
<evidence type="ECO:0000259" key="3">
    <source>
        <dbReference type="PROSITE" id="PS51387"/>
    </source>
</evidence>
<keyword evidence="1" id="KW-0285">Flavoprotein</keyword>
<dbReference type="SUPFAM" id="SSF55103">
    <property type="entry name" value="FAD-linked oxidases, C-terminal domain"/>
    <property type="match status" value="1"/>
</dbReference>
<feature type="non-terminal residue" evidence="4">
    <location>
        <position position="1"/>
    </location>
</feature>
<dbReference type="InterPro" id="IPR016166">
    <property type="entry name" value="FAD-bd_PCMH"/>
</dbReference>
<keyword evidence="2" id="KW-0274">FAD</keyword>
<dbReference type="AlphaFoldDB" id="A0A2J6WSM8"/>
<protein>
    <submittedName>
        <fullName evidence="4">FAD-binding oxidoreductase</fullName>
    </submittedName>
</protein>
<evidence type="ECO:0000313" key="4">
    <source>
        <dbReference type="EMBL" id="PMP73569.1"/>
    </source>
</evidence>
<dbReference type="PANTHER" id="PTHR11748">
    <property type="entry name" value="D-LACTATE DEHYDROGENASE"/>
    <property type="match status" value="1"/>
</dbReference>
<organism evidence="4 5">
    <name type="scientific">Chloroflexus aggregans</name>
    <dbReference type="NCBI Taxonomy" id="152260"/>
    <lineage>
        <taxon>Bacteria</taxon>
        <taxon>Bacillati</taxon>
        <taxon>Chloroflexota</taxon>
        <taxon>Chloroflexia</taxon>
        <taxon>Chloroflexales</taxon>
        <taxon>Chloroflexineae</taxon>
        <taxon>Chloroflexaceae</taxon>
        <taxon>Chloroflexus</taxon>
    </lineage>
</organism>
<sequence length="278" mass="30108">RLGYGALRDWVLALDVLEPDGEPVRLGAQVVKNVTGYDLVKLYTGSYGTLGLMTAVALKVFPQPPAGATAIMKMPTSVAACTLIDDLAATRLLPTAVEYLADAGAIVVAVRAEGHPAAVERHMQEVTELAHRHNGVWTVVAGADETSFWQQTVARYGVVTDQALLRLSVWPSRFAATLQTIEQAACHQHVEVALTAHALSGIIYLRVTGEPAAIAAYHAELYRTIPHTRLLVTPPHFVPQVPVWPLSPTTLNRIRALKVAIDPHNTLNPTAVWFANRT</sequence>
<dbReference type="Gene3D" id="3.30.465.10">
    <property type="match status" value="1"/>
</dbReference>
<dbReference type="SUPFAM" id="SSF56176">
    <property type="entry name" value="FAD-binding/transporter-associated domain-like"/>
    <property type="match status" value="1"/>
</dbReference>
<reference evidence="4 5" key="1">
    <citation type="submission" date="2018-01" db="EMBL/GenBank/DDBJ databases">
        <title>Metagenomic assembled genomes from two thermal pools in the Uzon Caldera, Kamchatka, Russia.</title>
        <authorList>
            <person name="Wilkins L."/>
            <person name="Ettinger C."/>
        </authorList>
    </citation>
    <scope>NUCLEOTIDE SEQUENCE [LARGE SCALE GENOMIC DNA]</scope>
    <source>
        <strain evidence="4">ZAV-02</strain>
    </source>
</reference>
<accession>A0A2J6WSM8</accession>
<evidence type="ECO:0000313" key="5">
    <source>
        <dbReference type="Proteomes" id="UP000243376"/>
    </source>
</evidence>
<dbReference type="InterPro" id="IPR016164">
    <property type="entry name" value="FAD-linked_Oxase-like_C"/>
</dbReference>